<dbReference type="EMBL" id="GL996512">
    <property type="protein sequence ID" value="EGV65581.1"/>
    <property type="molecule type" value="Genomic_DNA"/>
</dbReference>
<dbReference type="FunFam" id="4.10.240.10:FF:000009">
    <property type="entry name" value="C6 transcription factor (Gal4)"/>
    <property type="match status" value="1"/>
</dbReference>
<proteinExistence type="predicted"/>
<feature type="transmembrane region" description="Helical" evidence="11">
    <location>
        <begin position="558"/>
        <end position="578"/>
    </location>
</feature>
<dbReference type="PANTHER" id="PTHR47424:SF3">
    <property type="entry name" value="REGULATORY PROTEIN GAL4"/>
    <property type="match status" value="1"/>
</dbReference>
<keyword evidence="14" id="KW-1185">Reference proteome</keyword>
<keyword evidence="7" id="KW-0010">Activator</keyword>
<evidence type="ECO:0000313" key="14">
    <source>
        <dbReference type="Proteomes" id="UP000000707"/>
    </source>
</evidence>
<dbReference type="GeneID" id="18250128"/>
<dbReference type="InterPro" id="IPR001138">
    <property type="entry name" value="Zn2Cys6_DnaBD"/>
</dbReference>
<dbReference type="GO" id="GO:0000435">
    <property type="term" value="P:positive regulation of transcription from RNA polymerase II promoter by galactose"/>
    <property type="evidence" value="ECO:0007669"/>
    <property type="project" value="TreeGrafter"/>
</dbReference>
<dbReference type="GO" id="GO:0000981">
    <property type="term" value="F:DNA-binding transcription factor activity, RNA polymerase II-specific"/>
    <property type="evidence" value="ECO:0007669"/>
    <property type="project" value="InterPro"/>
</dbReference>
<dbReference type="SUPFAM" id="SSF57701">
    <property type="entry name" value="Zn2/Cys6 DNA-binding domain"/>
    <property type="match status" value="1"/>
</dbReference>
<evidence type="ECO:0000256" key="6">
    <source>
        <dbReference type="ARBA" id="ARBA00023144"/>
    </source>
</evidence>
<dbReference type="Proteomes" id="UP000000707">
    <property type="component" value="Unassembled WGS sequence"/>
</dbReference>
<dbReference type="InterPro" id="IPR051127">
    <property type="entry name" value="Fungal_SecMet_Regulators"/>
</dbReference>
<feature type="domain" description="Zn(2)-C6 fungal-type" evidence="12">
    <location>
        <begin position="7"/>
        <end position="37"/>
    </location>
</feature>
<sequence length="692" mass="81371">MSLESHACDFCRRRKLKCSRETPRCDKCIWYHKECFYSPENKRVQLTKSNVQKLHTRVSILERLLARYVPNSEELEKLIGATAVAAAPNEAAAANYSPDSIDYVKEEEFLLDEVEDIDDIVWYETDDEKVISEYSGQNVTDGMSALSIESKNLKIPVYYGLASPNGLIRFLQKVDSNTKRNLLENYKPMPASSDYKVTLDIIRHEYGDYYLDNTDFHQMIFECYFTTYHQAYPLIQKSLFLKDYSKLHTKNPMQKKSLTILIYTLLALGSFCKYGDDCVVDLMYYSRVKDTLKQVDIMEYNSFYLLEALTILGNYCQKRNKPNTGWNYHGICFRMAISFGLHREIHVQKEKLDQKALQILERRRRIFWGLYVLDVGHALTLGRPTIAPSLSCININFPSIDFDHPPQTVSEGANPNLIEGFVLEMKLIKISSKIHYVMSSLEKSFMKKTTELFELNREIVKYAQGFPAYFNEDSEIAVPEWFQFRRVKIIWRYKNVQILMFRNYIWQIRPYLQNPKMFTKEVKLIKDCLKVCLDASIETIHSINEYLKHRDLNYFSSWYGIYFVFHAVLVPILLIYNLKDQYSDEEIMKFKYYINLSKDMLFKLKRFNQLTCNLVNLVEILSKGIGEETGPHLKTENDGLVNEIFHKDLTEFRYDFEKSFNDTVLDISPLNFEYYSDLNEQSVNEDLPYPFV</sequence>
<evidence type="ECO:0000259" key="12">
    <source>
        <dbReference type="PROSITE" id="PS50048"/>
    </source>
</evidence>
<protein>
    <recommendedName>
        <fullName evidence="12">Zn(2)-C6 fungal-type domain-containing protein</fullName>
    </recommendedName>
</protein>
<keyword evidence="4" id="KW-0805">Transcription regulation</keyword>
<dbReference type="PROSITE" id="PS00463">
    <property type="entry name" value="ZN2_CY6_FUNGAL_1"/>
    <property type="match status" value="1"/>
</dbReference>
<dbReference type="SMART" id="SM00906">
    <property type="entry name" value="Fungal_trans"/>
    <property type="match status" value="1"/>
</dbReference>
<evidence type="ECO:0000256" key="2">
    <source>
        <dbReference type="ARBA" id="ARBA00022723"/>
    </source>
</evidence>
<keyword evidence="5" id="KW-0238">DNA-binding</keyword>
<evidence type="ECO:0000256" key="5">
    <source>
        <dbReference type="ARBA" id="ARBA00023125"/>
    </source>
</evidence>
<dbReference type="HOGENOM" id="CLU_008599_2_0_1"/>
<keyword evidence="6" id="KW-0299">Galactose metabolism</keyword>
<dbReference type="AlphaFoldDB" id="G3AZH7"/>
<dbReference type="GO" id="GO:0005634">
    <property type="term" value="C:nucleus"/>
    <property type="evidence" value="ECO:0007669"/>
    <property type="project" value="UniProtKB-SubCell"/>
</dbReference>
<gene>
    <name evidence="13" type="ORF">CANTEDRAFT_91904</name>
</gene>
<dbReference type="CDD" id="cd12148">
    <property type="entry name" value="fungal_TF_MHR"/>
    <property type="match status" value="1"/>
</dbReference>
<evidence type="ECO:0000256" key="7">
    <source>
        <dbReference type="ARBA" id="ARBA00023159"/>
    </source>
</evidence>
<keyword evidence="11" id="KW-0812">Transmembrane</keyword>
<keyword evidence="10" id="KW-0119">Carbohydrate metabolism</keyword>
<dbReference type="GO" id="GO:0000978">
    <property type="term" value="F:RNA polymerase II cis-regulatory region sequence-specific DNA binding"/>
    <property type="evidence" value="ECO:0007669"/>
    <property type="project" value="TreeGrafter"/>
</dbReference>
<comment type="subcellular location">
    <subcellularLocation>
        <location evidence="1">Nucleus</location>
    </subcellularLocation>
</comment>
<keyword evidence="11" id="KW-0472">Membrane</keyword>
<dbReference type="Pfam" id="PF04082">
    <property type="entry name" value="Fungal_trans"/>
    <property type="match status" value="1"/>
</dbReference>
<dbReference type="GO" id="GO:0006012">
    <property type="term" value="P:galactose metabolic process"/>
    <property type="evidence" value="ECO:0007669"/>
    <property type="project" value="UniProtKB-KW"/>
</dbReference>
<evidence type="ECO:0000256" key="3">
    <source>
        <dbReference type="ARBA" id="ARBA00022833"/>
    </source>
</evidence>
<dbReference type="SMART" id="SM00066">
    <property type="entry name" value="GAL4"/>
    <property type="match status" value="1"/>
</dbReference>
<dbReference type="PANTHER" id="PTHR47424">
    <property type="entry name" value="REGULATORY PROTEIN GAL4"/>
    <property type="match status" value="1"/>
</dbReference>
<dbReference type="eggNOG" id="ENOG502QSMN">
    <property type="taxonomic scope" value="Eukaryota"/>
</dbReference>
<dbReference type="RefSeq" id="XP_006684155.1">
    <property type="nucleotide sequence ID" value="XM_006684092.1"/>
</dbReference>
<dbReference type="GO" id="GO:0008270">
    <property type="term" value="F:zinc ion binding"/>
    <property type="evidence" value="ECO:0007669"/>
    <property type="project" value="InterPro"/>
</dbReference>
<evidence type="ECO:0000256" key="1">
    <source>
        <dbReference type="ARBA" id="ARBA00004123"/>
    </source>
</evidence>
<evidence type="ECO:0000256" key="9">
    <source>
        <dbReference type="ARBA" id="ARBA00023242"/>
    </source>
</evidence>
<dbReference type="CDD" id="cd00067">
    <property type="entry name" value="GAL4"/>
    <property type="match status" value="1"/>
</dbReference>
<reference evidence="13 14" key="1">
    <citation type="journal article" date="2011" name="Proc. Natl. Acad. Sci. U.S.A.">
        <title>Comparative genomics of xylose-fermenting fungi for enhanced biofuel production.</title>
        <authorList>
            <person name="Wohlbach D.J."/>
            <person name="Kuo A."/>
            <person name="Sato T.K."/>
            <person name="Potts K.M."/>
            <person name="Salamov A.A."/>
            <person name="LaButti K.M."/>
            <person name="Sun H."/>
            <person name="Clum A."/>
            <person name="Pangilinan J.L."/>
            <person name="Lindquist E.A."/>
            <person name="Lucas S."/>
            <person name="Lapidus A."/>
            <person name="Jin M."/>
            <person name="Gunawan C."/>
            <person name="Balan V."/>
            <person name="Dale B.E."/>
            <person name="Jeffries T.W."/>
            <person name="Zinkel R."/>
            <person name="Barry K.W."/>
            <person name="Grigoriev I.V."/>
            <person name="Gasch A.P."/>
        </authorList>
    </citation>
    <scope>NUCLEOTIDE SEQUENCE [LARGE SCALE GENOMIC DNA]</scope>
    <source>
        <strain evidence="14">ATCC 10573 / BCRC 21748 / CBS 615 / JCM 9827 / NBRC 10315 / NRRL Y-1498 / VKM Y-70</strain>
    </source>
</reference>
<dbReference type="InterPro" id="IPR036864">
    <property type="entry name" value="Zn2-C6_fun-type_DNA-bd_sf"/>
</dbReference>
<dbReference type="PROSITE" id="PS50048">
    <property type="entry name" value="ZN2_CY6_FUNGAL_2"/>
    <property type="match status" value="1"/>
</dbReference>
<keyword evidence="11" id="KW-1133">Transmembrane helix</keyword>
<keyword evidence="8" id="KW-0804">Transcription</keyword>
<keyword evidence="2" id="KW-0479">Metal-binding</keyword>
<evidence type="ECO:0000256" key="11">
    <source>
        <dbReference type="SAM" id="Phobius"/>
    </source>
</evidence>
<dbReference type="KEGG" id="cten:18250128"/>
<evidence type="ECO:0000256" key="10">
    <source>
        <dbReference type="ARBA" id="ARBA00023277"/>
    </source>
</evidence>
<dbReference type="Gene3D" id="4.10.240.10">
    <property type="entry name" value="Zn(2)-C6 fungal-type DNA-binding domain"/>
    <property type="match status" value="1"/>
</dbReference>
<name>G3AZH7_CANTC</name>
<evidence type="ECO:0000256" key="4">
    <source>
        <dbReference type="ARBA" id="ARBA00023015"/>
    </source>
</evidence>
<evidence type="ECO:0000256" key="8">
    <source>
        <dbReference type="ARBA" id="ARBA00023163"/>
    </source>
</evidence>
<dbReference type="InterPro" id="IPR007219">
    <property type="entry name" value="XnlR_reg_dom"/>
</dbReference>
<dbReference type="OrthoDB" id="3364175at2759"/>
<accession>G3AZH7</accession>
<dbReference type="GO" id="GO:0006351">
    <property type="term" value="P:DNA-templated transcription"/>
    <property type="evidence" value="ECO:0007669"/>
    <property type="project" value="InterPro"/>
</dbReference>
<keyword evidence="9" id="KW-0539">Nucleus</keyword>
<evidence type="ECO:0000313" key="13">
    <source>
        <dbReference type="EMBL" id="EGV65581.1"/>
    </source>
</evidence>
<dbReference type="Pfam" id="PF00172">
    <property type="entry name" value="Zn_clus"/>
    <property type="match status" value="1"/>
</dbReference>
<keyword evidence="3" id="KW-0862">Zinc</keyword>
<organism evidence="14">
    <name type="scientific">Candida tenuis (strain ATCC 10573 / BCRC 21748 / CBS 615 / JCM 9827 / NBRC 10315 / NRRL Y-1498 / VKM Y-70)</name>
    <name type="common">Yeast</name>
    <name type="synonym">Yamadazyma tenuis</name>
    <dbReference type="NCBI Taxonomy" id="590646"/>
    <lineage>
        <taxon>Eukaryota</taxon>
        <taxon>Fungi</taxon>
        <taxon>Dikarya</taxon>
        <taxon>Ascomycota</taxon>
        <taxon>Saccharomycotina</taxon>
        <taxon>Pichiomycetes</taxon>
        <taxon>Debaryomycetaceae</taxon>
        <taxon>Yamadazyma</taxon>
    </lineage>
</organism>